<dbReference type="GO" id="GO:0031012">
    <property type="term" value="C:extracellular matrix"/>
    <property type="evidence" value="ECO:0007669"/>
    <property type="project" value="TreeGrafter"/>
</dbReference>
<dbReference type="PANTHER" id="PTHR13723:SF200">
    <property type="entry name" value="ADAM METALLOPEPTIDASE WITH THROMBOSPONDIN TYPE 1 MOTIF B, ISOFORM B"/>
    <property type="match status" value="1"/>
</dbReference>
<feature type="region of interest" description="Disordered" evidence="3">
    <location>
        <begin position="2011"/>
        <end position="2039"/>
    </location>
</feature>
<feature type="compositionally biased region" description="Polar residues" evidence="3">
    <location>
        <begin position="2155"/>
        <end position="2165"/>
    </location>
</feature>
<feature type="region of interest" description="Disordered" evidence="3">
    <location>
        <begin position="1812"/>
        <end position="1831"/>
    </location>
</feature>
<name>A0A6S7FXU6_PARCT</name>
<keyword evidence="4" id="KW-0732">Signal</keyword>
<feature type="region of interest" description="Disordered" evidence="3">
    <location>
        <begin position="2139"/>
        <end position="2222"/>
    </location>
</feature>
<reference evidence="5" key="1">
    <citation type="submission" date="2020-04" db="EMBL/GenBank/DDBJ databases">
        <authorList>
            <person name="Alioto T."/>
            <person name="Alioto T."/>
            <person name="Gomez Garrido J."/>
        </authorList>
    </citation>
    <scope>NUCLEOTIDE SEQUENCE</scope>
    <source>
        <strain evidence="5">A484AB</strain>
    </source>
</reference>
<comment type="caution">
    <text evidence="5">The sequence shown here is derived from an EMBL/GenBank/DDBJ whole genome shotgun (WGS) entry which is preliminary data.</text>
</comment>
<feature type="compositionally biased region" description="Basic and acidic residues" evidence="3">
    <location>
        <begin position="1696"/>
        <end position="1709"/>
    </location>
</feature>
<dbReference type="OrthoDB" id="371494at2759"/>
<dbReference type="InterPro" id="IPR036383">
    <property type="entry name" value="TSP1_rpt_sf"/>
</dbReference>
<feature type="compositionally biased region" description="Polar residues" evidence="3">
    <location>
        <begin position="1178"/>
        <end position="1188"/>
    </location>
</feature>
<feature type="region of interest" description="Disordered" evidence="3">
    <location>
        <begin position="157"/>
        <end position="209"/>
    </location>
</feature>
<feature type="region of interest" description="Disordered" evidence="3">
    <location>
        <begin position="2385"/>
        <end position="2417"/>
    </location>
</feature>
<dbReference type="Pfam" id="PF00090">
    <property type="entry name" value="TSP_1"/>
    <property type="match status" value="3"/>
</dbReference>
<feature type="compositionally biased region" description="Low complexity" evidence="3">
    <location>
        <begin position="234"/>
        <end position="245"/>
    </location>
</feature>
<feature type="chain" id="PRO_5043501393" evidence="4">
    <location>
        <begin position="23"/>
        <end position="2467"/>
    </location>
</feature>
<dbReference type="PANTHER" id="PTHR13723">
    <property type="entry name" value="ADAMTS A DISINTEGRIN AND METALLOPROTEASE WITH THROMBOSPONDIN MOTIFS PROTEASE"/>
    <property type="match status" value="1"/>
</dbReference>
<feature type="region of interest" description="Disordered" evidence="3">
    <location>
        <begin position="1372"/>
        <end position="1391"/>
    </location>
</feature>
<gene>
    <name evidence="5" type="ORF">PACLA_8A063634</name>
</gene>
<feature type="compositionally biased region" description="Polar residues" evidence="3">
    <location>
        <begin position="2095"/>
        <end position="2105"/>
    </location>
</feature>
<feature type="compositionally biased region" description="Acidic residues" evidence="3">
    <location>
        <begin position="674"/>
        <end position="695"/>
    </location>
</feature>
<protein>
    <submittedName>
        <fullName evidence="5">Uncharacterized protein</fullName>
    </submittedName>
</protein>
<accession>A0A6S7FXU6</accession>
<evidence type="ECO:0000256" key="2">
    <source>
        <dbReference type="ARBA" id="ARBA00022525"/>
    </source>
</evidence>
<feature type="compositionally biased region" description="Basic and acidic residues" evidence="3">
    <location>
        <begin position="1379"/>
        <end position="1391"/>
    </location>
</feature>
<evidence type="ECO:0000256" key="3">
    <source>
        <dbReference type="SAM" id="MobiDB-lite"/>
    </source>
</evidence>
<feature type="compositionally biased region" description="Polar residues" evidence="3">
    <location>
        <begin position="653"/>
        <end position="670"/>
    </location>
</feature>
<evidence type="ECO:0000313" key="5">
    <source>
        <dbReference type="EMBL" id="CAB3985064.1"/>
    </source>
</evidence>
<feature type="compositionally biased region" description="Basic and acidic residues" evidence="3">
    <location>
        <begin position="1221"/>
        <end position="1257"/>
    </location>
</feature>
<feature type="region of interest" description="Disordered" evidence="3">
    <location>
        <begin position="1689"/>
        <end position="1709"/>
    </location>
</feature>
<feature type="region of interest" description="Disordered" evidence="3">
    <location>
        <begin position="1573"/>
        <end position="1616"/>
    </location>
</feature>
<feature type="region of interest" description="Disordered" evidence="3">
    <location>
        <begin position="650"/>
        <end position="699"/>
    </location>
</feature>
<organism evidence="5 6">
    <name type="scientific">Paramuricea clavata</name>
    <name type="common">Red gorgonian</name>
    <name type="synonym">Violescent sea-whip</name>
    <dbReference type="NCBI Taxonomy" id="317549"/>
    <lineage>
        <taxon>Eukaryota</taxon>
        <taxon>Metazoa</taxon>
        <taxon>Cnidaria</taxon>
        <taxon>Anthozoa</taxon>
        <taxon>Octocorallia</taxon>
        <taxon>Malacalcyonacea</taxon>
        <taxon>Plexauridae</taxon>
        <taxon>Paramuricea</taxon>
    </lineage>
</organism>
<feature type="compositionally biased region" description="Acidic residues" evidence="3">
    <location>
        <begin position="2190"/>
        <end position="2207"/>
    </location>
</feature>
<feature type="region of interest" description="Disordered" evidence="3">
    <location>
        <begin position="1077"/>
        <end position="1110"/>
    </location>
</feature>
<keyword evidence="2" id="KW-0964">Secreted</keyword>
<dbReference type="PROSITE" id="PS50092">
    <property type="entry name" value="TSP1"/>
    <property type="match status" value="3"/>
</dbReference>
<feature type="region of interest" description="Disordered" evidence="3">
    <location>
        <begin position="1218"/>
        <end position="1262"/>
    </location>
</feature>
<dbReference type="GO" id="GO:0006508">
    <property type="term" value="P:proteolysis"/>
    <property type="evidence" value="ECO:0007669"/>
    <property type="project" value="TreeGrafter"/>
</dbReference>
<comment type="subcellular location">
    <subcellularLocation>
        <location evidence="1">Secreted</location>
    </subcellularLocation>
</comment>
<feature type="region of interest" description="Disordered" evidence="3">
    <location>
        <begin position="232"/>
        <end position="253"/>
    </location>
</feature>
<dbReference type="InterPro" id="IPR050439">
    <property type="entry name" value="ADAMTS_ADAMTS-like"/>
</dbReference>
<feature type="region of interest" description="Disordered" evidence="3">
    <location>
        <begin position="2093"/>
        <end position="2127"/>
    </location>
</feature>
<dbReference type="InterPro" id="IPR000884">
    <property type="entry name" value="TSP1_rpt"/>
</dbReference>
<evidence type="ECO:0000256" key="4">
    <source>
        <dbReference type="SAM" id="SignalP"/>
    </source>
</evidence>
<dbReference type="GO" id="GO:0005576">
    <property type="term" value="C:extracellular region"/>
    <property type="evidence" value="ECO:0007669"/>
    <property type="project" value="UniProtKB-SubCell"/>
</dbReference>
<dbReference type="SMART" id="SM00209">
    <property type="entry name" value="TSP1"/>
    <property type="match status" value="3"/>
</dbReference>
<dbReference type="GO" id="GO:0004222">
    <property type="term" value="F:metalloendopeptidase activity"/>
    <property type="evidence" value="ECO:0007669"/>
    <property type="project" value="TreeGrafter"/>
</dbReference>
<feature type="compositionally biased region" description="Basic and acidic residues" evidence="3">
    <location>
        <begin position="1189"/>
        <end position="1201"/>
    </location>
</feature>
<dbReference type="SUPFAM" id="SSF82895">
    <property type="entry name" value="TSP-1 type 1 repeat"/>
    <property type="match status" value="3"/>
</dbReference>
<evidence type="ECO:0000313" key="6">
    <source>
        <dbReference type="Proteomes" id="UP001152795"/>
    </source>
</evidence>
<proteinExistence type="predicted"/>
<dbReference type="Gene3D" id="2.20.100.10">
    <property type="entry name" value="Thrombospondin type-1 (TSP1) repeat"/>
    <property type="match status" value="3"/>
</dbReference>
<feature type="compositionally biased region" description="Polar residues" evidence="3">
    <location>
        <begin position="193"/>
        <end position="209"/>
    </location>
</feature>
<feature type="compositionally biased region" description="Low complexity" evidence="3">
    <location>
        <begin position="1447"/>
        <end position="1522"/>
    </location>
</feature>
<sequence length="2467" mass="273881">MSSSQYWLRLLPVIGLLQTCVCSRIYRKDSIKVPVNYEDTESARYDTEEIEYDIVDQKLRMWGEEDHVVRLSQSKVTPGSDREGVNPRFTKISNRTVIPDQSELDQVDEEALKRGHEEITVDKDDEILTEVIEDDAPPSSLPLSIKSKPTVLPSMSVSNATKHRNLSNKELQNTQPTINKDKSGYFFGKSKNKSPNTTLTSGEQGQNVAEHSTGNANVLHQNNSLQTAQIIGDSSSTSQRSTNFSLPSISGETNKIDSIGQKFENSSQNTSSFHDESATSQVQLSEFNTTKANAINNSLSQGSSNLMPSTSTQNSYTETYNESSSFGNKPFGKTAIKDNVSNLTDLQNIETVKSNDSSKNTNTLSADLTKTVNSTSNNIFLKGVENISKMKKSIDNNSTDATSIIVPEQSQNRVKESSDIGRARVFNTNATRTLVSTGNLTSERDKTKKKTVDRLEQKMDVLLRSHRDWAKEPQGQQEKKNVSLHADNGSRSFLPTNVRRMNIIHHHASTSAPRKQKKASRKLKSFLTAVKQMFKEPETAQDILAWEAWGPCSRTCGEGAVRIRQRKCAGLVARDFDVACPEPREQRQMCPVVSCLSKHDKKSSQEFPKTTEMANNVSHRTVAYYKNVDEASGKQADSLRAPASSAVNKFIGTENNLNQDSDDVSTTSRLNTEDQTDDDAVSPTEDSEGTTEGYDESSVQEYQSNLASVQTANQKRYLYTVWGTWSACTRTCGQRTYAFRKRYCINAVTGEIKRHCQKPTILAKKCVLTPCPVDGGLSDWSKWSSCSDSCGIMERHRSCTNPKPAFGGRECFKLPVQMRLCGTCTEDKVVAVQKLPSYSPKALCGFDPCQRVGCLEDKGAICVTDFECNPTFFDDKGNVLKGCRDSTQLFLRPLAQKKCSFNPCSFTKCDAHGAKCLVDTKCRPFFVNEMGKRVNCKGSNVLQISSELICGFNPCKITTCTVDPEAKCVTDYRCNPIFINAAGQRISGCTEDEVEEAERLSTERPTAARQSTENPSARDVTPFQHHNPYRLHSLQKFREELSVKKSIESNLHETKEKLKDIKLLEDIFTRRFHHNENLDSENKTNSGDIKNGHPDESGYHLNTSSNDLGKETRKASSIKLLEHILQHHLHRGKSLNSTNSILTKQSEKFHDKIESKSENSGIKLLEHILQVHLHPSKSLDSTNSTLSEQSEKSRDKTKGKSENSGIKLLEHILQAHLHRSKSLDSKKSMLSEKSEKFQDKTDDKSEIDFQNFRHDNDSENGSKALVENGNKKSANKITGFNLLNSDNGITSDDGIKLKTLHQNKDETTDIVDSPSIASNSLDSPKSHEISKINQVLDKPLEFTNKNSVDPSEKLFQSKTLTDKIMETDSNAKVSLTTQRKSESKSLEKERGKNLADVDRFILDELYKKKQMEDSGTTSLGLSGANHAQGKVTSNAVGVKGYMGENNVNSVVKNNEGNSSGYNNDNNNNNNDNNNNNNWNNGSNDSNSNNDISNGSGNNNNISRLNDNNNNNNDNNNKNLSSSAVSNQDFNNSTLLNTHENILKNSPTSISGTMNKMKGTNEIINNHLTTTTTTISTANNNSSNNNSNNNNNGNNNSSNNNNGNSNVISYNNNNNNRINLNPDYNKNVLNTKINLKPSKSLPTIISTTPKSNPPPQNNTIHYNLGLAKIASTKNENENKPLDTKLRIHSRPQMPKASSDKQLGDTKNDNIKGKVMPWEEYIANMKNMNLEGSVLFDDEKKVSHSKPQFDHNQSDNYDSSVVDVKLKSGKVKLVDGSKMVPGHVAVGAETGKPGIGGQVIHSSDPNLEIPPYDEEVTSSAFEKEQSENPEGIPSKAELNRILNSVSDSQLASGNQESNTLQGNSQDQHADYVLPQKSRHEHKYPLASSARPLLSPAQQVNLVTSKQVNQVTNKPINQVTDIPVHQVTNKPVNQVINKPVNQVINKPVNQVTDIPVNQVTDMPVNQVTNKPVNQVTDSPSQNDLINKLVLKAVQQELAKLKLDGLLKDSLKNTTPMARQGSDETAKIFTQKPNPGYLGVTRKPSDNHAYLGLSKGYHGLDLKVHGQPGGKELSSTPKPFHFNAISTNVPIFQDEKGSHSYNEQASDTDSQQGGVGSGQQGSEPDKNNDLENEAESLREIDEILKSPYTGNEIEKTTARPGQTTNTPEENNNHKIVESSNEYTVTLAPMKEGGTENDEEDQRISEVNDEDREEQKEPANKESYSPALMDEIKELGLHEYYIKDGFQTPHVPKHRKVADGQVRQVLKSHHLEGGSDDYDRHKNHPVRYKKKFHLAQVEMLPKTYAGHSALRQHNADGDEIERVPNNYREADGVARSHTSQHGVGSLTKYLEHLRQYVNGMDGDLLDSGLKGKHRNEATQEDLGNAIILNAKDDGNSENGIDDSENSIEDSKTPRNRNRISQKDVLFAEDSETGKNGVMVFKVSGDDANYRRTLGLRSRHPRLKTYSKQRQSM</sequence>
<feature type="region of interest" description="Disordered" evidence="3">
    <location>
        <begin position="470"/>
        <end position="490"/>
    </location>
</feature>
<evidence type="ECO:0000256" key="1">
    <source>
        <dbReference type="ARBA" id="ARBA00004613"/>
    </source>
</evidence>
<feature type="region of interest" description="Disordered" evidence="3">
    <location>
        <begin position="994"/>
        <end position="1025"/>
    </location>
</feature>
<feature type="region of interest" description="Disordered" evidence="3">
    <location>
        <begin position="296"/>
        <end position="325"/>
    </location>
</feature>
<feature type="compositionally biased region" description="Basic and acidic residues" evidence="3">
    <location>
        <begin position="470"/>
        <end position="481"/>
    </location>
</feature>
<feature type="region of interest" description="Disordered" evidence="3">
    <location>
        <begin position="1175"/>
        <end position="1203"/>
    </location>
</feature>
<feature type="region of interest" description="Disordered" evidence="3">
    <location>
        <begin position="1447"/>
        <end position="1530"/>
    </location>
</feature>
<dbReference type="Proteomes" id="UP001152795">
    <property type="component" value="Unassembled WGS sequence"/>
</dbReference>
<dbReference type="EMBL" id="CACRXK020000823">
    <property type="protein sequence ID" value="CAB3985064.1"/>
    <property type="molecule type" value="Genomic_DNA"/>
</dbReference>
<keyword evidence="6" id="KW-1185">Reference proteome</keyword>
<dbReference type="GO" id="GO:0030198">
    <property type="term" value="P:extracellular matrix organization"/>
    <property type="evidence" value="ECO:0007669"/>
    <property type="project" value="TreeGrafter"/>
</dbReference>
<feature type="signal peptide" evidence="4">
    <location>
        <begin position="1"/>
        <end position="22"/>
    </location>
</feature>
<feature type="compositionally biased region" description="Polar residues" evidence="3">
    <location>
        <begin position="168"/>
        <end position="178"/>
    </location>
</feature>